<name>A0A7R6P7W1_9GAMM</name>
<dbReference type="Proteomes" id="UP000595663">
    <property type="component" value="Chromosome"/>
</dbReference>
<proteinExistence type="predicted"/>
<evidence type="ECO:0000313" key="2">
    <source>
        <dbReference type="Proteomes" id="UP000595663"/>
    </source>
</evidence>
<keyword evidence="2" id="KW-1185">Reference proteome</keyword>
<dbReference type="RefSeq" id="WP_019622559.1">
    <property type="nucleotide sequence ID" value="NZ_AP014545.1"/>
</dbReference>
<protein>
    <submittedName>
        <fullName evidence="1">Uncharacterized protein</fullName>
    </submittedName>
</protein>
<reference evidence="1 2" key="1">
    <citation type="journal article" date="2008" name="Int. J. Syst. Evol. Microbiol.">
        <title>Amphritea japonica sp. nov. and Amphritea balenae sp. nov., isolated from the sediment adjacent to sperm whale carcasses off Kagoshima, Japan.</title>
        <authorList>
            <person name="Miyazaki M."/>
            <person name="Nogi Y."/>
            <person name="Fujiwara Y."/>
            <person name="Kawato M."/>
            <person name="Nagahama T."/>
            <person name="Kubokawa K."/>
            <person name="Horikoshi K."/>
        </authorList>
    </citation>
    <scope>NUCLEOTIDE SEQUENCE [LARGE SCALE GENOMIC DNA]</scope>
    <source>
        <strain evidence="1 2">ATCC BAA-1530</strain>
    </source>
</reference>
<organism evidence="1 2">
    <name type="scientific">Amphritea japonica ATCC BAA-1530</name>
    <dbReference type="NCBI Taxonomy" id="1278309"/>
    <lineage>
        <taxon>Bacteria</taxon>
        <taxon>Pseudomonadati</taxon>
        <taxon>Pseudomonadota</taxon>
        <taxon>Gammaproteobacteria</taxon>
        <taxon>Oceanospirillales</taxon>
        <taxon>Oceanospirillaceae</taxon>
        <taxon>Amphritea</taxon>
    </lineage>
</organism>
<accession>A0A7R6P7W1</accession>
<gene>
    <name evidence="1" type="ORF">AMJAP_2948</name>
</gene>
<sequence length="105" mass="12762">MYRRSRKYQEYVTKYAKARAAREEKRINGIHPEYPPELPELRRLIKITDYDTGTPVTHRIELYRSNRIDCYNVWIDGCLWKEHIGWSKTLEALRKALPRQRSSFY</sequence>
<evidence type="ECO:0000313" key="1">
    <source>
        <dbReference type="EMBL" id="BBB27534.1"/>
    </source>
</evidence>
<dbReference type="KEGG" id="ajp:AMJAP_2948"/>
<dbReference type="EMBL" id="AP014545">
    <property type="protein sequence ID" value="BBB27534.1"/>
    <property type="molecule type" value="Genomic_DNA"/>
</dbReference>
<dbReference type="AlphaFoldDB" id="A0A7R6P7W1"/>